<keyword evidence="3" id="KW-1185">Reference proteome</keyword>
<dbReference type="AlphaFoldDB" id="A0A3P8FBS6"/>
<sequence>MDPFDEFEESDAEESFESESDDDEFESEELDVDVRLRLARRLGGLRVILEWEYFLSCCLELEEWLTLSVLLRGFFFADIKVFVELLLVLKSGILSTIMYNRI</sequence>
<accession>A0A3P8FBS6</accession>
<evidence type="ECO:0000256" key="1">
    <source>
        <dbReference type="SAM" id="MobiDB-lite"/>
    </source>
</evidence>
<evidence type="ECO:0000313" key="2">
    <source>
        <dbReference type="EMBL" id="VDP63250.1"/>
    </source>
</evidence>
<organism evidence="2 3">
    <name type="scientific">Schistosoma mattheei</name>
    <dbReference type="NCBI Taxonomy" id="31246"/>
    <lineage>
        <taxon>Eukaryota</taxon>
        <taxon>Metazoa</taxon>
        <taxon>Spiralia</taxon>
        <taxon>Lophotrochozoa</taxon>
        <taxon>Platyhelminthes</taxon>
        <taxon>Trematoda</taxon>
        <taxon>Digenea</taxon>
        <taxon>Strigeidida</taxon>
        <taxon>Schistosomatoidea</taxon>
        <taxon>Schistosomatidae</taxon>
        <taxon>Schistosoma</taxon>
    </lineage>
</organism>
<dbReference type="Proteomes" id="UP000269396">
    <property type="component" value="Unassembled WGS sequence"/>
</dbReference>
<evidence type="ECO:0000313" key="3">
    <source>
        <dbReference type="Proteomes" id="UP000269396"/>
    </source>
</evidence>
<feature type="region of interest" description="Disordered" evidence="1">
    <location>
        <begin position="1"/>
        <end position="29"/>
    </location>
</feature>
<name>A0A3P8FBS6_9TREM</name>
<reference evidence="2 3" key="1">
    <citation type="submission" date="2018-11" db="EMBL/GenBank/DDBJ databases">
        <authorList>
            <consortium name="Pathogen Informatics"/>
        </authorList>
    </citation>
    <scope>NUCLEOTIDE SEQUENCE [LARGE SCALE GENOMIC DNA]</scope>
    <source>
        <strain>Denwood</strain>
        <strain evidence="3">Zambia</strain>
    </source>
</reference>
<protein>
    <submittedName>
        <fullName evidence="2">Uncharacterized protein</fullName>
    </submittedName>
</protein>
<proteinExistence type="predicted"/>
<dbReference type="EMBL" id="UZAL01033386">
    <property type="protein sequence ID" value="VDP63250.1"/>
    <property type="molecule type" value="Genomic_DNA"/>
</dbReference>
<gene>
    <name evidence="2" type="ORF">SMTD_LOCUS13325</name>
</gene>